<dbReference type="InterPro" id="IPR008256">
    <property type="entry name" value="Peptidase_S1B"/>
</dbReference>
<evidence type="ECO:0000256" key="2">
    <source>
        <dbReference type="ARBA" id="ARBA00022670"/>
    </source>
</evidence>
<sequence length="318" mass="35043">MKKLIVLFTLCSLFIAVNVMEVSADAILEIEPLISLGEAEKLDEIEIDSGPPSVNRITTKQSRQELLKGEIYSPNLLQQLQQEFSPQVVIGPDNRLRVSDTTIYPYSSVVQLIMHWEKDFIRTVCSGTLIDANSVATSAHCVIPSQGESERRGNLQRVEIIPARNGSSAPFGIAYATNIYAPQEYRVDRTSAFDFAVVNVNLDFSAAGSMMVSDLTSDVLLNNHFTISGYPGDKATELGNYFQWYHSGPITGIQDWTFRYQIDTFSGQSGSAVYYNNFGDITIGGIHSAGSVAGQYNVAHRITQASRNYMLLAASMNN</sequence>
<dbReference type="SUPFAM" id="SSF50494">
    <property type="entry name" value="Trypsin-like serine proteases"/>
    <property type="match status" value="1"/>
</dbReference>
<evidence type="ECO:0000313" key="8">
    <source>
        <dbReference type="Proteomes" id="UP001084197"/>
    </source>
</evidence>
<dbReference type="InterPro" id="IPR043504">
    <property type="entry name" value="Peptidase_S1_PA_chymotrypsin"/>
</dbReference>
<dbReference type="PRINTS" id="PR00839">
    <property type="entry name" value="V8PROTEASE"/>
</dbReference>
<dbReference type="AlphaFoldDB" id="A0A9J6REK3"/>
<dbReference type="Gene3D" id="2.40.10.10">
    <property type="entry name" value="Trypsin-like serine proteases"/>
    <property type="match status" value="2"/>
</dbReference>
<dbReference type="PANTHER" id="PTHR15462">
    <property type="entry name" value="SERINE PROTEASE"/>
    <property type="match status" value="1"/>
</dbReference>
<keyword evidence="2 6" id="KW-0645">Protease</keyword>
<dbReference type="GO" id="GO:0006508">
    <property type="term" value="P:proteolysis"/>
    <property type="evidence" value="ECO:0007669"/>
    <property type="project" value="UniProtKB-KW"/>
</dbReference>
<comment type="similarity">
    <text evidence="1 6">Belongs to the peptidase S1B family.</text>
</comment>
<dbReference type="PANTHER" id="PTHR15462:SF8">
    <property type="entry name" value="SERINE PROTEASE"/>
    <property type="match status" value="1"/>
</dbReference>
<dbReference type="GO" id="GO:0008236">
    <property type="term" value="F:serine-type peptidase activity"/>
    <property type="evidence" value="ECO:0007669"/>
    <property type="project" value="UniProtKB-KW"/>
</dbReference>
<evidence type="ECO:0000313" key="7">
    <source>
        <dbReference type="EMBL" id="MCZ0704178.1"/>
    </source>
</evidence>
<name>A0A9J6REK3_9BACI</name>
<keyword evidence="3 6" id="KW-0732">Signal</keyword>
<keyword evidence="4 6" id="KW-0378">Hydrolase</keyword>
<gene>
    <name evidence="7" type="ORF">OWO01_13270</name>
</gene>
<organism evidence="7 8">
    <name type="scientific">Natronobacillus azotifigens</name>
    <dbReference type="NCBI Taxonomy" id="472978"/>
    <lineage>
        <taxon>Bacteria</taxon>
        <taxon>Bacillati</taxon>
        <taxon>Bacillota</taxon>
        <taxon>Bacilli</taxon>
        <taxon>Bacillales</taxon>
        <taxon>Bacillaceae</taxon>
        <taxon>Natronobacillus</taxon>
    </lineage>
</organism>
<keyword evidence="5 6" id="KW-0720">Serine protease</keyword>
<proteinExistence type="inferred from homology"/>
<dbReference type="InterPro" id="IPR050966">
    <property type="entry name" value="Glutamyl_endopeptidase"/>
</dbReference>
<evidence type="ECO:0000256" key="6">
    <source>
        <dbReference type="RuleBase" id="RU004296"/>
    </source>
</evidence>
<dbReference type="InterPro" id="IPR009003">
    <property type="entry name" value="Peptidase_S1_PA"/>
</dbReference>
<dbReference type="RefSeq" id="WP_268780945.1">
    <property type="nucleotide sequence ID" value="NZ_JAPRAT010000029.1"/>
</dbReference>
<dbReference type="EC" id="3.4.21.-" evidence="6"/>
<feature type="signal peptide" evidence="6">
    <location>
        <begin position="1"/>
        <end position="19"/>
    </location>
</feature>
<evidence type="ECO:0000256" key="4">
    <source>
        <dbReference type="ARBA" id="ARBA00022801"/>
    </source>
</evidence>
<dbReference type="EMBL" id="JAPRAT010000029">
    <property type="protein sequence ID" value="MCZ0704178.1"/>
    <property type="molecule type" value="Genomic_DNA"/>
</dbReference>
<evidence type="ECO:0000256" key="3">
    <source>
        <dbReference type="ARBA" id="ARBA00022729"/>
    </source>
</evidence>
<dbReference type="InterPro" id="IPR000126">
    <property type="entry name" value="V8_ser_AS"/>
</dbReference>
<feature type="chain" id="PRO_5039963445" description="Serine protease" evidence="6">
    <location>
        <begin position="20"/>
        <end position="318"/>
    </location>
</feature>
<evidence type="ECO:0000256" key="1">
    <source>
        <dbReference type="ARBA" id="ARBA00008764"/>
    </source>
</evidence>
<accession>A0A9J6REK3</accession>
<comment type="caution">
    <text evidence="7">The sequence shown here is derived from an EMBL/GenBank/DDBJ whole genome shotgun (WGS) entry which is preliminary data.</text>
</comment>
<evidence type="ECO:0000256" key="5">
    <source>
        <dbReference type="ARBA" id="ARBA00022825"/>
    </source>
</evidence>
<keyword evidence="8" id="KW-1185">Reference proteome</keyword>
<dbReference type="Pfam" id="PF13365">
    <property type="entry name" value="Trypsin_2"/>
    <property type="match status" value="1"/>
</dbReference>
<dbReference type="PROSITE" id="PS00673">
    <property type="entry name" value="V8_SER"/>
    <property type="match status" value="1"/>
</dbReference>
<protein>
    <recommendedName>
        <fullName evidence="6">Serine protease</fullName>
        <ecNumber evidence="6">3.4.21.-</ecNumber>
    </recommendedName>
</protein>
<dbReference type="Proteomes" id="UP001084197">
    <property type="component" value="Unassembled WGS sequence"/>
</dbReference>
<reference evidence="7" key="1">
    <citation type="submission" date="2022-11" db="EMBL/GenBank/DDBJ databases">
        <title>WGS of Natronobacillus azotifigens 24KS-1, an anaerobic diazotrophic haloalkaliphile from soda-rich habitats.</title>
        <authorList>
            <person name="Sorokin D.Y."/>
            <person name="Merkel A.Y."/>
        </authorList>
    </citation>
    <scope>NUCLEOTIDE SEQUENCE</scope>
    <source>
        <strain evidence="7">24KS-1</strain>
    </source>
</reference>